<accession>A0A916WV16</accession>
<dbReference type="EMBL" id="BMFA01000001">
    <property type="protein sequence ID" value="GGB36275.1"/>
    <property type="molecule type" value="Genomic_DNA"/>
</dbReference>
<reference evidence="2" key="2">
    <citation type="submission" date="2020-09" db="EMBL/GenBank/DDBJ databases">
        <authorList>
            <person name="Sun Q."/>
            <person name="Zhou Y."/>
        </authorList>
    </citation>
    <scope>NUCLEOTIDE SEQUENCE</scope>
    <source>
        <strain evidence="2">CGMCC 1.12426</strain>
    </source>
</reference>
<evidence type="ECO:0000313" key="2">
    <source>
        <dbReference type="EMBL" id="GGB36275.1"/>
    </source>
</evidence>
<organism evidence="2 3">
    <name type="scientific">Roseibium aquae</name>
    <dbReference type="NCBI Taxonomy" id="1323746"/>
    <lineage>
        <taxon>Bacteria</taxon>
        <taxon>Pseudomonadati</taxon>
        <taxon>Pseudomonadota</taxon>
        <taxon>Alphaproteobacteria</taxon>
        <taxon>Hyphomicrobiales</taxon>
        <taxon>Stappiaceae</taxon>
        <taxon>Roseibium</taxon>
    </lineage>
</organism>
<proteinExistence type="predicted"/>
<protein>
    <submittedName>
        <fullName evidence="2">Uncharacterized protein</fullName>
    </submittedName>
</protein>
<evidence type="ECO:0000313" key="3">
    <source>
        <dbReference type="Proteomes" id="UP000605148"/>
    </source>
</evidence>
<keyword evidence="3" id="KW-1185">Reference proteome</keyword>
<comment type="caution">
    <text evidence="2">The sequence shown here is derived from an EMBL/GenBank/DDBJ whole genome shotgun (WGS) entry which is preliminary data.</text>
</comment>
<dbReference type="AlphaFoldDB" id="A0A916WV16"/>
<evidence type="ECO:0000256" key="1">
    <source>
        <dbReference type="SAM" id="MobiDB-lite"/>
    </source>
</evidence>
<feature type="compositionally biased region" description="Basic and acidic residues" evidence="1">
    <location>
        <begin position="37"/>
        <end position="47"/>
    </location>
</feature>
<reference evidence="2" key="1">
    <citation type="journal article" date="2014" name="Int. J. Syst. Evol. Microbiol.">
        <title>Complete genome sequence of Corynebacterium casei LMG S-19264T (=DSM 44701T), isolated from a smear-ripened cheese.</title>
        <authorList>
            <consortium name="US DOE Joint Genome Institute (JGI-PGF)"/>
            <person name="Walter F."/>
            <person name="Albersmeier A."/>
            <person name="Kalinowski J."/>
            <person name="Ruckert C."/>
        </authorList>
    </citation>
    <scope>NUCLEOTIDE SEQUENCE</scope>
    <source>
        <strain evidence="2">CGMCC 1.12426</strain>
    </source>
</reference>
<gene>
    <name evidence="2" type="ORF">GCM10011316_05550</name>
</gene>
<dbReference type="Proteomes" id="UP000605148">
    <property type="component" value="Unassembled WGS sequence"/>
</dbReference>
<name>A0A916WV16_9HYPH</name>
<sequence>MGFRGLLGQLLSKDRQADGPVPGKAGPGRGASATHGFSRDPDGRLRPFVDAGVPRPKSLGAAGVDDNGWGHGPLGDNGAAAAPPKAPAGQAPDTSALNQKIVQAVSFANSQNAESRSDMVVTPPELMTGQAAGLAVQGAENYMTAVMQIAIAGQAVAAKKIAETDGAEGTKIMNDMNTMVTNAVQIFSTVSKDAGQAAKEDFQDFEAD</sequence>
<feature type="region of interest" description="Disordered" evidence="1">
    <location>
        <begin position="1"/>
        <end position="94"/>
    </location>
</feature>
<feature type="compositionally biased region" description="Low complexity" evidence="1">
    <location>
        <begin position="79"/>
        <end position="92"/>
    </location>
</feature>